<dbReference type="AlphaFoldDB" id="A0A0K2T1B5"/>
<protein>
    <submittedName>
        <fullName evidence="1">Uncharacterized protein</fullName>
    </submittedName>
</protein>
<name>A0A0K2T1B5_LEPSM</name>
<proteinExistence type="predicted"/>
<accession>A0A0K2T1B5</accession>
<organism evidence="1">
    <name type="scientific">Lepeophtheirus salmonis</name>
    <name type="common">Salmon louse</name>
    <name type="synonym">Caligus salmonis</name>
    <dbReference type="NCBI Taxonomy" id="72036"/>
    <lineage>
        <taxon>Eukaryota</taxon>
        <taxon>Metazoa</taxon>
        <taxon>Ecdysozoa</taxon>
        <taxon>Arthropoda</taxon>
        <taxon>Crustacea</taxon>
        <taxon>Multicrustacea</taxon>
        <taxon>Hexanauplia</taxon>
        <taxon>Copepoda</taxon>
        <taxon>Siphonostomatoida</taxon>
        <taxon>Caligidae</taxon>
        <taxon>Lepeophtheirus</taxon>
    </lineage>
</organism>
<reference evidence="1" key="1">
    <citation type="submission" date="2014-05" db="EMBL/GenBank/DDBJ databases">
        <authorList>
            <person name="Chronopoulou M."/>
        </authorList>
    </citation>
    <scope>NUCLEOTIDE SEQUENCE</scope>
    <source>
        <tissue evidence="1">Whole organism</tissue>
    </source>
</reference>
<dbReference type="EMBL" id="HACA01002462">
    <property type="protein sequence ID" value="CDW19823.1"/>
    <property type="molecule type" value="Transcribed_RNA"/>
</dbReference>
<sequence>MYHLQHKSSWIHLETVFLSNPNSLAKLEIDLLGFSRIMAFTFLDEFIIPRFSTHLFLFYDGLRFLFVLLQPLSDHLNKAHLHTKNVFCCSLCPWY</sequence>
<evidence type="ECO:0000313" key="1">
    <source>
        <dbReference type="EMBL" id="CDW19823.1"/>
    </source>
</evidence>